<dbReference type="InterPro" id="IPR036879">
    <property type="entry name" value="TF_MADSbox_sf"/>
</dbReference>
<dbReference type="PANTHER" id="PTHR11945">
    <property type="entry name" value="MADS BOX PROTEIN"/>
    <property type="match status" value="1"/>
</dbReference>
<proteinExistence type="predicted"/>
<evidence type="ECO:0000313" key="8">
    <source>
        <dbReference type="Proteomes" id="UP001234989"/>
    </source>
</evidence>
<keyword evidence="4" id="KW-0804">Transcription</keyword>
<evidence type="ECO:0000256" key="1">
    <source>
        <dbReference type="ARBA" id="ARBA00004123"/>
    </source>
</evidence>
<name>A0AAF0TS62_SOLVR</name>
<organism evidence="7 8">
    <name type="scientific">Solanum verrucosum</name>
    <dbReference type="NCBI Taxonomy" id="315347"/>
    <lineage>
        <taxon>Eukaryota</taxon>
        <taxon>Viridiplantae</taxon>
        <taxon>Streptophyta</taxon>
        <taxon>Embryophyta</taxon>
        <taxon>Tracheophyta</taxon>
        <taxon>Spermatophyta</taxon>
        <taxon>Magnoliopsida</taxon>
        <taxon>eudicotyledons</taxon>
        <taxon>Gunneridae</taxon>
        <taxon>Pentapetalae</taxon>
        <taxon>asterids</taxon>
        <taxon>lamiids</taxon>
        <taxon>Solanales</taxon>
        <taxon>Solanaceae</taxon>
        <taxon>Solanoideae</taxon>
        <taxon>Solaneae</taxon>
        <taxon>Solanum</taxon>
    </lineage>
</organism>
<keyword evidence="3" id="KW-0238">DNA-binding</keyword>
<dbReference type="PRINTS" id="PR00404">
    <property type="entry name" value="MADSDOMAIN"/>
</dbReference>
<keyword evidence="8" id="KW-1185">Reference proteome</keyword>
<keyword evidence="5" id="KW-0539">Nucleus</keyword>
<dbReference type="GO" id="GO:0000981">
    <property type="term" value="F:DNA-binding transcription factor activity, RNA polymerase II-specific"/>
    <property type="evidence" value="ECO:0007669"/>
    <property type="project" value="InterPro"/>
</dbReference>
<dbReference type="Gene3D" id="3.40.1810.10">
    <property type="entry name" value="Transcription factor, MADS-box"/>
    <property type="match status" value="1"/>
</dbReference>
<dbReference type="PROSITE" id="PS50066">
    <property type="entry name" value="MADS_BOX_2"/>
    <property type="match status" value="1"/>
</dbReference>
<evidence type="ECO:0000313" key="7">
    <source>
        <dbReference type="EMBL" id="WMV30426.1"/>
    </source>
</evidence>
<comment type="subcellular location">
    <subcellularLocation>
        <location evidence="1">Nucleus</location>
    </subcellularLocation>
</comment>
<reference evidence="7" key="1">
    <citation type="submission" date="2023-08" db="EMBL/GenBank/DDBJ databases">
        <title>A de novo genome assembly of Solanum verrucosum Schlechtendal, a Mexican diploid species geographically isolated from the other diploid A-genome species in potato relatives.</title>
        <authorList>
            <person name="Hosaka K."/>
        </authorList>
    </citation>
    <scope>NUCLEOTIDE SEQUENCE</scope>
    <source>
        <tissue evidence="7">Young leaves</tissue>
    </source>
</reference>
<dbReference type="AlphaFoldDB" id="A0AAF0TS62"/>
<dbReference type="InterPro" id="IPR033897">
    <property type="entry name" value="SRF-like_MADS-box"/>
</dbReference>
<protein>
    <recommendedName>
        <fullName evidence="6">MADS-box domain-containing protein</fullName>
    </recommendedName>
</protein>
<dbReference type="GO" id="GO:0000978">
    <property type="term" value="F:RNA polymerase II cis-regulatory region sequence-specific DNA binding"/>
    <property type="evidence" value="ECO:0007669"/>
    <property type="project" value="TreeGrafter"/>
</dbReference>
<evidence type="ECO:0000259" key="6">
    <source>
        <dbReference type="PROSITE" id="PS50066"/>
    </source>
</evidence>
<dbReference type="SMART" id="SM00432">
    <property type="entry name" value="MADS"/>
    <property type="match status" value="1"/>
</dbReference>
<evidence type="ECO:0000256" key="3">
    <source>
        <dbReference type="ARBA" id="ARBA00023125"/>
    </source>
</evidence>
<keyword evidence="2" id="KW-0805">Transcription regulation</keyword>
<sequence length="101" mass="11788">MSRNKVNYALIEDASYRKVSYNKRMKGILKKSDELKTLCDVEVATVIYGPYRNEPYTFPNNDVVRNTFIKVKELPTLERSKNMVTREEFTMQITSKGKEGK</sequence>
<dbReference type="CDD" id="cd00266">
    <property type="entry name" value="MADS_SRF_like"/>
    <property type="match status" value="1"/>
</dbReference>
<dbReference type="SUPFAM" id="SSF55455">
    <property type="entry name" value="SRF-like"/>
    <property type="match status" value="1"/>
</dbReference>
<feature type="domain" description="MADS-box" evidence="6">
    <location>
        <begin position="1"/>
        <end position="49"/>
    </location>
</feature>
<accession>A0AAF0TS62</accession>
<dbReference type="GO" id="GO:0046983">
    <property type="term" value="F:protein dimerization activity"/>
    <property type="evidence" value="ECO:0007669"/>
    <property type="project" value="InterPro"/>
</dbReference>
<dbReference type="InterPro" id="IPR002100">
    <property type="entry name" value="TF_MADSbox"/>
</dbReference>
<gene>
    <name evidence="7" type="ORF">MTR67_023811</name>
</gene>
<dbReference type="PANTHER" id="PTHR11945:SF667">
    <property type="entry name" value="MADS-BOX DOMAIN-CONTAINING PROTEIN"/>
    <property type="match status" value="1"/>
</dbReference>
<dbReference type="Proteomes" id="UP001234989">
    <property type="component" value="Chromosome 5"/>
</dbReference>
<evidence type="ECO:0000256" key="4">
    <source>
        <dbReference type="ARBA" id="ARBA00023163"/>
    </source>
</evidence>
<evidence type="ECO:0000256" key="2">
    <source>
        <dbReference type="ARBA" id="ARBA00023015"/>
    </source>
</evidence>
<dbReference type="GO" id="GO:0045944">
    <property type="term" value="P:positive regulation of transcription by RNA polymerase II"/>
    <property type="evidence" value="ECO:0007669"/>
    <property type="project" value="InterPro"/>
</dbReference>
<dbReference type="EMBL" id="CP133616">
    <property type="protein sequence ID" value="WMV30426.1"/>
    <property type="molecule type" value="Genomic_DNA"/>
</dbReference>
<evidence type="ECO:0000256" key="5">
    <source>
        <dbReference type="ARBA" id="ARBA00023242"/>
    </source>
</evidence>
<dbReference type="GO" id="GO:0005634">
    <property type="term" value="C:nucleus"/>
    <property type="evidence" value="ECO:0007669"/>
    <property type="project" value="UniProtKB-SubCell"/>
</dbReference>
<dbReference type="Pfam" id="PF00319">
    <property type="entry name" value="SRF-TF"/>
    <property type="match status" value="1"/>
</dbReference>